<reference evidence="2" key="1">
    <citation type="journal article" date="2009" name="Rice">
        <title>De Novo Next Generation Sequencing of Plant Genomes.</title>
        <authorList>
            <person name="Rounsley S."/>
            <person name="Marri P.R."/>
            <person name="Yu Y."/>
            <person name="He R."/>
            <person name="Sisneros N."/>
            <person name="Goicoechea J.L."/>
            <person name="Lee S.J."/>
            <person name="Angelova A."/>
            <person name="Kudrna D."/>
            <person name="Luo M."/>
            <person name="Affourtit J."/>
            <person name="Desany B."/>
            <person name="Knight J."/>
            <person name="Niazi F."/>
            <person name="Egholm M."/>
            <person name="Wing R.A."/>
        </authorList>
    </citation>
    <scope>NUCLEOTIDE SEQUENCE [LARGE SCALE GENOMIC DNA]</scope>
    <source>
        <strain evidence="2">cv. IRGC 105608</strain>
    </source>
</reference>
<dbReference type="Gramene" id="OBART03G34340.1">
    <property type="protein sequence ID" value="OBART03G34340.1"/>
    <property type="gene ID" value="OBART03G34340"/>
</dbReference>
<evidence type="ECO:0000313" key="3">
    <source>
        <dbReference type="Proteomes" id="UP000026960"/>
    </source>
</evidence>
<reference evidence="2" key="2">
    <citation type="submission" date="2015-03" db="UniProtKB">
        <authorList>
            <consortium name="EnsemblPlants"/>
        </authorList>
    </citation>
    <scope>IDENTIFICATION</scope>
</reference>
<feature type="region of interest" description="Disordered" evidence="1">
    <location>
        <begin position="76"/>
        <end position="95"/>
    </location>
</feature>
<evidence type="ECO:0000313" key="2">
    <source>
        <dbReference type="EnsemblPlants" id="OBART03G34340.1"/>
    </source>
</evidence>
<dbReference type="HOGENOM" id="CLU_1498525_0_0_1"/>
<dbReference type="Proteomes" id="UP000026960">
    <property type="component" value="Chromosome 3"/>
</dbReference>
<dbReference type="EnsemblPlants" id="OBART03G34340.1">
    <property type="protein sequence ID" value="OBART03G34340.1"/>
    <property type="gene ID" value="OBART03G34340"/>
</dbReference>
<proteinExistence type="predicted"/>
<feature type="compositionally biased region" description="Basic and acidic residues" evidence="1">
    <location>
        <begin position="158"/>
        <end position="167"/>
    </location>
</feature>
<feature type="region of interest" description="Disordered" evidence="1">
    <location>
        <begin position="106"/>
        <end position="180"/>
    </location>
</feature>
<keyword evidence="3" id="KW-1185">Reference proteome</keyword>
<protein>
    <submittedName>
        <fullName evidence="2">Uncharacterized protein</fullName>
    </submittedName>
</protein>
<sequence length="180" mass="19761">MSLDTNCGHLDWRRNRQECSIRMIALCAIVDVAKAKVAREPWSSRTVKDETSHRVCQTRGQLGTNARNSVANTARARQETTMNHTPMSEETSREGLRDVRTMRLSMPNGDEDNESGEAAVREDNTAPAPCRCSGKKSTGDVEILRRAPLSTTTTSGGVDHRQRHCDPRGANAAAPQSLMA</sequence>
<dbReference type="AlphaFoldDB" id="A0A0D3FP50"/>
<feature type="compositionally biased region" description="Polar residues" evidence="1">
    <location>
        <begin position="79"/>
        <end position="89"/>
    </location>
</feature>
<evidence type="ECO:0000256" key="1">
    <source>
        <dbReference type="SAM" id="MobiDB-lite"/>
    </source>
</evidence>
<name>A0A0D3FP50_9ORYZ</name>
<accession>A0A0D3FP50</accession>
<dbReference type="STRING" id="65489.A0A0D3FP50"/>
<dbReference type="PaxDb" id="65489-OBART03G34340.1"/>
<organism evidence="2">
    <name type="scientific">Oryza barthii</name>
    <dbReference type="NCBI Taxonomy" id="65489"/>
    <lineage>
        <taxon>Eukaryota</taxon>
        <taxon>Viridiplantae</taxon>
        <taxon>Streptophyta</taxon>
        <taxon>Embryophyta</taxon>
        <taxon>Tracheophyta</taxon>
        <taxon>Spermatophyta</taxon>
        <taxon>Magnoliopsida</taxon>
        <taxon>Liliopsida</taxon>
        <taxon>Poales</taxon>
        <taxon>Poaceae</taxon>
        <taxon>BOP clade</taxon>
        <taxon>Oryzoideae</taxon>
        <taxon>Oryzeae</taxon>
        <taxon>Oryzinae</taxon>
        <taxon>Oryza</taxon>
    </lineage>
</organism>